<evidence type="ECO:0000313" key="1">
    <source>
        <dbReference type="EMBL" id="KAJ7701924.1"/>
    </source>
</evidence>
<proteinExistence type="predicted"/>
<accession>A0AAD7DZK6</accession>
<name>A0AAD7DZK6_MYCRO</name>
<comment type="caution">
    <text evidence="1">The sequence shown here is derived from an EMBL/GenBank/DDBJ whole genome shotgun (WGS) entry which is preliminary data.</text>
</comment>
<organism evidence="1 2">
    <name type="scientific">Mycena rosella</name>
    <name type="common">Pink bonnet</name>
    <name type="synonym">Agaricus rosellus</name>
    <dbReference type="NCBI Taxonomy" id="1033263"/>
    <lineage>
        <taxon>Eukaryota</taxon>
        <taxon>Fungi</taxon>
        <taxon>Dikarya</taxon>
        <taxon>Basidiomycota</taxon>
        <taxon>Agaricomycotina</taxon>
        <taxon>Agaricomycetes</taxon>
        <taxon>Agaricomycetidae</taxon>
        <taxon>Agaricales</taxon>
        <taxon>Marasmiineae</taxon>
        <taxon>Mycenaceae</taxon>
        <taxon>Mycena</taxon>
    </lineage>
</organism>
<dbReference type="AlphaFoldDB" id="A0AAD7DZK6"/>
<evidence type="ECO:0000313" key="2">
    <source>
        <dbReference type="Proteomes" id="UP001221757"/>
    </source>
</evidence>
<gene>
    <name evidence="1" type="ORF">B0H17DRAFT_1045119</name>
</gene>
<dbReference type="EMBL" id="JARKIE010000016">
    <property type="protein sequence ID" value="KAJ7701924.1"/>
    <property type="molecule type" value="Genomic_DNA"/>
</dbReference>
<reference evidence="1" key="1">
    <citation type="submission" date="2023-03" db="EMBL/GenBank/DDBJ databases">
        <title>Massive genome expansion in bonnet fungi (Mycena s.s.) driven by repeated elements and novel gene families across ecological guilds.</title>
        <authorList>
            <consortium name="Lawrence Berkeley National Laboratory"/>
            <person name="Harder C.B."/>
            <person name="Miyauchi S."/>
            <person name="Viragh M."/>
            <person name="Kuo A."/>
            <person name="Thoen E."/>
            <person name="Andreopoulos B."/>
            <person name="Lu D."/>
            <person name="Skrede I."/>
            <person name="Drula E."/>
            <person name="Henrissat B."/>
            <person name="Morin E."/>
            <person name="Kohler A."/>
            <person name="Barry K."/>
            <person name="LaButti K."/>
            <person name="Morin E."/>
            <person name="Salamov A."/>
            <person name="Lipzen A."/>
            <person name="Mereny Z."/>
            <person name="Hegedus B."/>
            <person name="Baldrian P."/>
            <person name="Stursova M."/>
            <person name="Weitz H."/>
            <person name="Taylor A."/>
            <person name="Grigoriev I.V."/>
            <person name="Nagy L.G."/>
            <person name="Martin F."/>
            <person name="Kauserud H."/>
        </authorList>
    </citation>
    <scope>NUCLEOTIDE SEQUENCE</scope>
    <source>
        <strain evidence="1">CBHHK067</strain>
    </source>
</reference>
<keyword evidence="2" id="KW-1185">Reference proteome</keyword>
<sequence length="67" mass="7345">MVSDCAKSNHSSMWSKTVAEPGKTLTFYTFKDTLSNWVPFPSSARTDDAIWKNIVPEPLGVLGVIAT</sequence>
<dbReference type="Proteomes" id="UP001221757">
    <property type="component" value="Unassembled WGS sequence"/>
</dbReference>
<protein>
    <submittedName>
        <fullName evidence="1">Uncharacterized protein</fullName>
    </submittedName>
</protein>